<evidence type="ECO:0000259" key="1">
    <source>
        <dbReference type="Pfam" id="PF13271"/>
    </source>
</evidence>
<keyword evidence="3" id="KW-1185">Reference proteome</keyword>
<dbReference type="InterPro" id="IPR025139">
    <property type="entry name" value="DUF4062"/>
</dbReference>
<evidence type="ECO:0000313" key="2">
    <source>
        <dbReference type="EMBL" id="TDR54611.1"/>
    </source>
</evidence>
<reference evidence="2 3" key="1">
    <citation type="submission" date="2019-03" db="EMBL/GenBank/DDBJ databases">
        <title>Genomic Encyclopedia of Type Strains, Phase III (KMG-III): the genomes of soil and plant-associated and newly described type strains.</title>
        <authorList>
            <person name="Whitman W."/>
        </authorList>
    </citation>
    <scope>NUCLEOTIDE SEQUENCE [LARGE SCALE GENOMIC DNA]</scope>
    <source>
        <strain evidence="2 3">CECT 7972</strain>
    </source>
</reference>
<evidence type="ECO:0000313" key="3">
    <source>
        <dbReference type="Proteomes" id="UP000295558"/>
    </source>
</evidence>
<dbReference type="EMBL" id="SNZK01000002">
    <property type="protein sequence ID" value="TDR54611.1"/>
    <property type="molecule type" value="Genomic_DNA"/>
</dbReference>
<dbReference type="STRING" id="1265846.PROCOU_15684"/>
<dbReference type="OrthoDB" id="72299at2"/>
<gene>
    <name evidence="2" type="ORF">DFP96_102199</name>
</gene>
<proteinExistence type="predicted"/>
<comment type="caution">
    <text evidence="2">The sequence shown here is derived from an EMBL/GenBank/DDBJ whole genome shotgun (WGS) entry which is preliminary data.</text>
</comment>
<feature type="domain" description="DUF4062" evidence="1">
    <location>
        <begin position="8"/>
        <end position="90"/>
    </location>
</feature>
<protein>
    <submittedName>
        <fullName evidence="2">Uncharacterized protein DUF4062</fullName>
    </submittedName>
</protein>
<dbReference type="Proteomes" id="UP000295558">
    <property type="component" value="Unassembled WGS sequence"/>
</dbReference>
<organism evidence="2 3">
    <name type="scientific">Listeria rocourtiae</name>
    <dbReference type="NCBI Taxonomy" id="647910"/>
    <lineage>
        <taxon>Bacteria</taxon>
        <taxon>Bacillati</taxon>
        <taxon>Bacillota</taxon>
        <taxon>Bacilli</taxon>
        <taxon>Bacillales</taxon>
        <taxon>Listeriaceae</taxon>
        <taxon>Listeria</taxon>
    </lineage>
</organism>
<dbReference type="RefSeq" id="WP_133620011.1">
    <property type="nucleotide sequence ID" value="NZ_SNZK01000002.1"/>
</dbReference>
<name>A0A4R6ZPU9_9LIST</name>
<dbReference type="AlphaFoldDB" id="A0A4R6ZPU9"/>
<dbReference type="Pfam" id="PF13271">
    <property type="entry name" value="DUF4062"/>
    <property type="match status" value="1"/>
</dbReference>
<sequence length="379" mass="44054">MDKEKKLQVFISSTYKDLINERQAAVEAVLNAGHIPAGMELFKAGDQTQKEIIKEWIEESDVYLLILGARYGSVDSESNISYTEWEYNLARKLGIPSFSLVLTDDYIDQKVKDEDLKAGDVEINIREFKKFKATVESHMVEFIDHKQAIKGAVLGSLNNIIRRTSHLKGWIRYDDKLDEEKFYELVKENQDLKNKLQNSKVTLKNQTKDLKQGNDFIEIKIDFKIYNKATKINQKGNEYTRYEYDKDDFSKVEISFNEVANVLLPILIQYGEQGLLKSVVKEKLYDFIMSKAGFKLISNKSYREDKVYFNDKKSYKANFTILELDKIITQLKLLNLISFTQVIDESSYVEKIHVYVCITEIGIEEFQSLFAYKKDDGTE</sequence>
<accession>A0A4R6ZPU9</accession>